<name>A0A8I1ECU6_PSEPU</name>
<reference evidence="1" key="1">
    <citation type="submission" date="2020-12" db="EMBL/GenBank/DDBJ databases">
        <title>Enhanced detection system for hospital associated transmission using whole genome sequencing surveillance.</title>
        <authorList>
            <person name="Harrison L.H."/>
            <person name="Van Tyne D."/>
            <person name="Marsh J.W."/>
            <person name="Griffith M.P."/>
            <person name="Snyder D.J."/>
            <person name="Cooper V.S."/>
            <person name="Mustapha M."/>
        </authorList>
    </citation>
    <scope>NUCLEOTIDE SEQUENCE</scope>
    <source>
        <strain evidence="1">PSB00042</strain>
    </source>
</reference>
<organism evidence="1 2">
    <name type="scientific">Pseudomonas putida</name>
    <name type="common">Arthrobacter siderocapsulatus</name>
    <dbReference type="NCBI Taxonomy" id="303"/>
    <lineage>
        <taxon>Bacteria</taxon>
        <taxon>Pseudomonadati</taxon>
        <taxon>Pseudomonadota</taxon>
        <taxon>Gammaproteobacteria</taxon>
        <taxon>Pseudomonadales</taxon>
        <taxon>Pseudomonadaceae</taxon>
        <taxon>Pseudomonas</taxon>
    </lineage>
</organism>
<evidence type="ECO:0000313" key="2">
    <source>
        <dbReference type="Proteomes" id="UP000637061"/>
    </source>
</evidence>
<dbReference type="RefSeq" id="WP_198746552.1">
    <property type="nucleotide sequence ID" value="NZ_JAEHTE010000002.1"/>
</dbReference>
<sequence>MSLPKPKSTLAAKAVHLVYEFPGTLMKGWEAERVGDGLVYMIHRANGTTREVNLHVPTRTAKGDILPSVNEHGLLTIGDWSVLIGRGINHDWHARKVGGKDQESYLVFDGKMGQVGRFKVGDDFEGRPVSKVHGHLIQIGDNVVPIKPKKYEITLLVMNNERDGGYVSYINLIEKGNNMNRKDGAQGIFYRPKKPGEPAQFIETHNGKKVVTAMFWLEGNGKKVTYQFREANTAVMTDMVLQKMEEARIIAIDAGLDPEDFDEYVDYAKQFEDLNNMWRKDGMSLQVGPELFKSRSLDNDGPGF</sequence>
<proteinExistence type="predicted"/>
<protein>
    <submittedName>
        <fullName evidence="1">Uncharacterized protein</fullName>
    </submittedName>
</protein>
<comment type="caution">
    <text evidence="1">The sequence shown here is derived from an EMBL/GenBank/DDBJ whole genome shotgun (WGS) entry which is preliminary data.</text>
</comment>
<gene>
    <name evidence="1" type="ORF">JEU22_03300</name>
</gene>
<dbReference type="Proteomes" id="UP000637061">
    <property type="component" value="Unassembled WGS sequence"/>
</dbReference>
<dbReference type="EMBL" id="JAEHTE010000002">
    <property type="protein sequence ID" value="MBI6882928.1"/>
    <property type="molecule type" value="Genomic_DNA"/>
</dbReference>
<evidence type="ECO:0000313" key="1">
    <source>
        <dbReference type="EMBL" id="MBI6882928.1"/>
    </source>
</evidence>
<dbReference type="AlphaFoldDB" id="A0A8I1ECU6"/>
<accession>A0A8I1ECU6</accession>